<comment type="subcellular location">
    <subcellularLocation>
        <location evidence="1">Membrane</location>
        <topology evidence="1">Multi-pass membrane protein</topology>
    </subcellularLocation>
</comment>
<accession>A0A2T0KIG3</accession>
<evidence type="ECO:0008006" key="9">
    <source>
        <dbReference type="Google" id="ProtNLM"/>
    </source>
</evidence>
<organism evidence="7 8">
    <name type="scientific">Actinoplanes italicus</name>
    <dbReference type="NCBI Taxonomy" id="113567"/>
    <lineage>
        <taxon>Bacteria</taxon>
        <taxon>Bacillati</taxon>
        <taxon>Actinomycetota</taxon>
        <taxon>Actinomycetes</taxon>
        <taxon>Micromonosporales</taxon>
        <taxon>Micromonosporaceae</taxon>
        <taxon>Actinoplanes</taxon>
    </lineage>
</organism>
<dbReference type="Pfam" id="PF09685">
    <property type="entry name" value="MamF_MmsF"/>
    <property type="match status" value="1"/>
</dbReference>
<reference evidence="7 8" key="1">
    <citation type="submission" date="2018-03" db="EMBL/GenBank/DDBJ databases">
        <title>Genomic Encyclopedia of Archaeal and Bacterial Type Strains, Phase II (KMG-II): from individual species to whole genera.</title>
        <authorList>
            <person name="Goeker M."/>
        </authorList>
    </citation>
    <scope>NUCLEOTIDE SEQUENCE [LARGE SCALE GENOMIC DNA]</scope>
    <source>
        <strain evidence="7 8">DSM 43146</strain>
    </source>
</reference>
<evidence type="ECO:0000256" key="6">
    <source>
        <dbReference type="SAM" id="Phobius"/>
    </source>
</evidence>
<keyword evidence="4 6" id="KW-0472">Membrane</keyword>
<feature type="compositionally biased region" description="Gly residues" evidence="5">
    <location>
        <begin position="66"/>
        <end position="82"/>
    </location>
</feature>
<evidence type="ECO:0000313" key="8">
    <source>
        <dbReference type="Proteomes" id="UP000239415"/>
    </source>
</evidence>
<keyword evidence="8" id="KW-1185">Reference proteome</keyword>
<dbReference type="InterPro" id="IPR019109">
    <property type="entry name" value="MamF_MmsF"/>
</dbReference>
<comment type="caution">
    <text evidence="7">The sequence shown here is derived from an EMBL/GenBank/DDBJ whole genome shotgun (WGS) entry which is preliminary data.</text>
</comment>
<dbReference type="Proteomes" id="UP000239415">
    <property type="component" value="Unassembled WGS sequence"/>
</dbReference>
<evidence type="ECO:0000256" key="5">
    <source>
        <dbReference type="SAM" id="MobiDB-lite"/>
    </source>
</evidence>
<feature type="compositionally biased region" description="Polar residues" evidence="5">
    <location>
        <begin position="18"/>
        <end position="28"/>
    </location>
</feature>
<feature type="transmembrane region" description="Helical" evidence="6">
    <location>
        <begin position="150"/>
        <end position="179"/>
    </location>
</feature>
<evidence type="ECO:0000313" key="7">
    <source>
        <dbReference type="EMBL" id="PRX23308.1"/>
    </source>
</evidence>
<name>A0A2T0KIG3_9ACTN</name>
<feature type="transmembrane region" description="Helical" evidence="6">
    <location>
        <begin position="100"/>
        <end position="129"/>
    </location>
</feature>
<feature type="region of interest" description="Disordered" evidence="5">
    <location>
        <begin position="1"/>
        <end position="94"/>
    </location>
</feature>
<sequence length="206" mass="21268">MIESTYRSQILGAGGPSTGSNRGPSVSDMTEPPRPPDDDPYNQPPPPPGGYPPPPPPYGAPQYGPGQYGPGQYGPGQYGPGQYGPPPPGYGSGSPDDRTWILIAHFGGALGAFLGGTLMGWIAPLIALVSRGNTSPVVRAEAVKALNFHLLWGIIGLVGSVLICVGIGFFIVGAAWVAATVVGVIAGVKAANNEPFDYPLSYPFLR</sequence>
<dbReference type="EMBL" id="PVMZ01000003">
    <property type="protein sequence ID" value="PRX23308.1"/>
    <property type="molecule type" value="Genomic_DNA"/>
</dbReference>
<protein>
    <recommendedName>
        <fullName evidence="9">Tic20 family protein</fullName>
    </recommendedName>
</protein>
<feature type="compositionally biased region" description="Pro residues" evidence="5">
    <location>
        <begin position="42"/>
        <end position="59"/>
    </location>
</feature>
<evidence type="ECO:0000256" key="3">
    <source>
        <dbReference type="ARBA" id="ARBA00022989"/>
    </source>
</evidence>
<evidence type="ECO:0000256" key="2">
    <source>
        <dbReference type="ARBA" id="ARBA00022692"/>
    </source>
</evidence>
<evidence type="ECO:0000256" key="4">
    <source>
        <dbReference type="ARBA" id="ARBA00023136"/>
    </source>
</evidence>
<gene>
    <name evidence="7" type="ORF">CLV67_10352</name>
</gene>
<proteinExistence type="predicted"/>
<keyword evidence="2 6" id="KW-0812">Transmembrane</keyword>
<dbReference type="AlphaFoldDB" id="A0A2T0KIG3"/>
<evidence type="ECO:0000256" key="1">
    <source>
        <dbReference type="ARBA" id="ARBA00004141"/>
    </source>
</evidence>
<keyword evidence="3 6" id="KW-1133">Transmembrane helix</keyword>